<keyword evidence="4" id="KW-1185">Reference proteome</keyword>
<evidence type="ECO:0000313" key="2">
    <source>
        <dbReference type="EMBL" id="ACS87906.1"/>
    </source>
</evidence>
<sequence>MSGLWSFREPSFVAGTNGAPQHARLPTHVVTEILPVGVEYKRSLLPDTSQVAAACASECDVTVAALHDLACISSRGSENEEGPEGQADPLGPSCVCTAHMDGSAGASFTGLGNDKLSADLVDRDEAVSEVQRRWWRTFNVDVRPAVDLPSSAHISEVASANGANDVDEEALQTAHLLLARIASSDSSHAAGPSTTRATRIDESRMKRMSPKGTRKAGAAHSQGNEAQRGVSHEKRAGTSESWTGASPTAVSLEPRSLIRCGVQQQELLANVRTASAYQQTKESTRSTSLFQSTNTPSEGQCDESRCSSLPREGERSKATETFSDVSLAVSSVGLRADLGMPSEALQRALRSAPTTATPRTEDCNVDADGQRCTEKVARVMLRHYYALWLTAAEGRRIQRCAASYHDYLLQCVRDALSEGSFT</sequence>
<dbReference type="AlphaFoldDB" id="C6K3W7"/>
<dbReference type="EMBL" id="GQ153670">
    <property type="protein sequence ID" value="ACS87906.1"/>
    <property type="molecule type" value="Genomic_DNA"/>
</dbReference>
<dbReference type="OMA" id="QRHIKQC"/>
<evidence type="ECO:0000313" key="3">
    <source>
        <dbReference type="EMBL" id="KPI88702.1"/>
    </source>
</evidence>
<feature type="region of interest" description="Disordered" evidence="1">
    <location>
        <begin position="276"/>
        <end position="315"/>
    </location>
</feature>
<feature type="region of interest" description="Disordered" evidence="1">
    <location>
        <begin position="184"/>
        <end position="250"/>
    </location>
</feature>
<protein>
    <submittedName>
        <fullName evidence="2">Uncharacterized protein</fullName>
    </submittedName>
</protein>
<dbReference type="VEuPathDB" id="TriTrypDB:Lsey_0042_0090"/>
<feature type="compositionally biased region" description="Polar residues" evidence="1">
    <location>
        <begin position="184"/>
        <end position="197"/>
    </location>
</feature>
<dbReference type="EMBL" id="LJSK01000042">
    <property type="protein sequence ID" value="KPI88702.1"/>
    <property type="molecule type" value="Genomic_DNA"/>
</dbReference>
<name>C6K3W7_LEPSE</name>
<dbReference type="OrthoDB" id="273616at2759"/>
<accession>C6K3W7</accession>
<feature type="compositionally biased region" description="Polar residues" evidence="1">
    <location>
        <begin position="276"/>
        <end position="298"/>
    </location>
</feature>
<evidence type="ECO:0000313" key="4">
    <source>
        <dbReference type="Proteomes" id="UP000038009"/>
    </source>
</evidence>
<organism evidence="2">
    <name type="scientific">Leptomonas seymouri</name>
    <dbReference type="NCBI Taxonomy" id="5684"/>
    <lineage>
        <taxon>Eukaryota</taxon>
        <taxon>Discoba</taxon>
        <taxon>Euglenozoa</taxon>
        <taxon>Kinetoplastea</taxon>
        <taxon>Metakinetoplastina</taxon>
        <taxon>Trypanosomatida</taxon>
        <taxon>Trypanosomatidae</taxon>
        <taxon>Leishmaniinae</taxon>
        <taxon>Leptomonas</taxon>
    </lineage>
</organism>
<evidence type="ECO:0000256" key="1">
    <source>
        <dbReference type="SAM" id="MobiDB-lite"/>
    </source>
</evidence>
<feature type="compositionally biased region" description="Polar residues" evidence="1">
    <location>
        <begin position="238"/>
        <end position="249"/>
    </location>
</feature>
<dbReference type="Proteomes" id="UP000038009">
    <property type="component" value="Unassembled WGS sequence"/>
</dbReference>
<gene>
    <name evidence="3" type="ORF">ABL78_2162</name>
    <name evidence="2" type="ORF">LSFL1N19_05</name>
</gene>
<reference evidence="3 4" key="2">
    <citation type="journal article" date="2015" name="PLoS Pathog.">
        <title>Leptomonas seymouri: Adaptations to the Dixenous Life Cycle Analyzed by Genome Sequencing, Transcriptome Profiling and Co-infection with Leishmania donovani.</title>
        <authorList>
            <person name="Kraeva N."/>
            <person name="Butenko A."/>
            <person name="Hlavacova J."/>
            <person name="Kostygov A."/>
            <person name="Myskova J."/>
            <person name="Grybchuk D."/>
            <person name="Lestinova T."/>
            <person name="Votypka J."/>
            <person name="Volf P."/>
            <person name="Opperdoes F."/>
            <person name="Flegontov P."/>
            <person name="Lukes J."/>
            <person name="Yurchenko V."/>
        </authorList>
    </citation>
    <scope>NUCLEOTIDE SEQUENCE [LARGE SCALE GENOMIC DNA]</scope>
    <source>
        <strain evidence="3 4">ATCC 30220</strain>
    </source>
</reference>
<proteinExistence type="predicted"/>
<reference evidence="2" key="1">
    <citation type="submission" date="2009-05" db="EMBL/GenBank/DDBJ databases">
        <title>The evolution of amastin surface glycoproteins in trypanosomatid parasites.</title>
        <authorList>
            <person name="Jackson A.P."/>
        </authorList>
    </citation>
    <scope>NUCLEOTIDE SEQUENCE</scope>
    <source>
        <strain evidence="2">ATCC 30220</strain>
    </source>
</reference>